<gene>
    <name evidence="2" type="ORF">FHL15_004986</name>
</gene>
<dbReference type="InterPro" id="IPR029063">
    <property type="entry name" value="SAM-dependent_MTases_sf"/>
</dbReference>
<dbReference type="CDD" id="cd02440">
    <property type="entry name" value="AdoMet_MTases"/>
    <property type="match status" value="1"/>
</dbReference>
<dbReference type="SUPFAM" id="SSF53335">
    <property type="entry name" value="S-adenosyl-L-methionine-dependent methyltransferases"/>
    <property type="match status" value="1"/>
</dbReference>
<proteinExistence type="predicted"/>
<dbReference type="AlphaFoldDB" id="A0A553I1Z3"/>
<organism evidence="2 3">
    <name type="scientific">Xylaria flabelliformis</name>
    <dbReference type="NCBI Taxonomy" id="2512241"/>
    <lineage>
        <taxon>Eukaryota</taxon>
        <taxon>Fungi</taxon>
        <taxon>Dikarya</taxon>
        <taxon>Ascomycota</taxon>
        <taxon>Pezizomycotina</taxon>
        <taxon>Sordariomycetes</taxon>
        <taxon>Xylariomycetidae</taxon>
        <taxon>Xylariales</taxon>
        <taxon>Xylariaceae</taxon>
        <taxon>Xylaria</taxon>
    </lineage>
</organism>
<keyword evidence="3" id="KW-1185">Reference proteome</keyword>
<dbReference type="Gene3D" id="3.40.50.150">
    <property type="entry name" value="Vaccinia Virus protein VP39"/>
    <property type="match status" value="1"/>
</dbReference>
<dbReference type="Pfam" id="PF13649">
    <property type="entry name" value="Methyltransf_25"/>
    <property type="match status" value="1"/>
</dbReference>
<dbReference type="Proteomes" id="UP000319160">
    <property type="component" value="Unassembled WGS sequence"/>
</dbReference>
<dbReference type="STRING" id="2512241.A0A553I1Z3"/>
<dbReference type="InterPro" id="IPR041698">
    <property type="entry name" value="Methyltransf_25"/>
</dbReference>
<dbReference type="EMBL" id="VFLP01000024">
    <property type="protein sequence ID" value="TRX94218.1"/>
    <property type="molecule type" value="Genomic_DNA"/>
</dbReference>
<evidence type="ECO:0000259" key="1">
    <source>
        <dbReference type="Pfam" id="PF13649"/>
    </source>
</evidence>
<accession>A0A553I1Z3</accession>
<reference evidence="3" key="1">
    <citation type="submission" date="2019-06" db="EMBL/GenBank/DDBJ databases">
        <title>Draft genome sequence of the griseofulvin-producing fungus Xylaria cubensis strain G536.</title>
        <authorList>
            <person name="Mead M.E."/>
            <person name="Raja H.A."/>
            <person name="Steenwyk J.L."/>
            <person name="Knowles S.L."/>
            <person name="Oberlies N.H."/>
            <person name="Rokas A."/>
        </authorList>
    </citation>
    <scope>NUCLEOTIDE SEQUENCE [LARGE SCALE GENOMIC DNA]</scope>
    <source>
        <strain evidence="3">G536</strain>
    </source>
</reference>
<evidence type="ECO:0000313" key="3">
    <source>
        <dbReference type="Proteomes" id="UP000319160"/>
    </source>
</evidence>
<comment type="caution">
    <text evidence="2">The sequence shown here is derived from an EMBL/GenBank/DDBJ whole genome shotgun (WGS) entry which is preliminary data.</text>
</comment>
<name>A0A553I1Z3_9PEZI</name>
<sequence length="274" mass="30809">MANESKYIFTRDYVDNNRINLGHYQFTELFGYLLHPSIPTSNAQLRVADVATGTGIWLMDMSSRLPKTAKLSGLDISLQATPPTEWLPTNVEMREWDVRKPVPQDLVGTYDVVHVRYLCLVLSDEEVADVLKNVVTLLKPGGWLQWGELDTPSFRIEKTKPDIDAAALTKLYDLEQSQDQRLNPTWVSQLPGLFQDEGKLCDVITDIRDPPGYMAWAMHETMLLFHGLVAQSTGNAAIAKGVEELLPLVVKQGKQGACWAFTRWIVVGRKPLKS</sequence>
<dbReference type="OrthoDB" id="184880at2759"/>
<protein>
    <recommendedName>
        <fullName evidence="1">Methyltransferase domain-containing protein</fullName>
    </recommendedName>
</protein>
<feature type="domain" description="Methyltransferase" evidence="1">
    <location>
        <begin position="47"/>
        <end position="142"/>
    </location>
</feature>
<evidence type="ECO:0000313" key="2">
    <source>
        <dbReference type="EMBL" id="TRX94218.1"/>
    </source>
</evidence>